<gene>
    <name evidence="2" type="ORF">LshimejAT787_1300110</name>
</gene>
<comment type="caution">
    <text evidence="2">The sequence shown here is derived from an EMBL/GenBank/DDBJ whole genome shotgun (WGS) entry which is preliminary data.</text>
</comment>
<reference evidence="2" key="1">
    <citation type="submission" date="2022-07" db="EMBL/GenBank/DDBJ databases">
        <title>The genome of Lyophyllum shimeji provides insight into the initial evolution of ectomycorrhizal fungal genome.</title>
        <authorList>
            <person name="Kobayashi Y."/>
            <person name="Shibata T."/>
            <person name="Hirakawa H."/>
            <person name="Shigenobu S."/>
            <person name="Nishiyama T."/>
            <person name="Yamada A."/>
            <person name="Hasebe M."/>
            <person name="Kawaguchi M."/>
        </authorList>
    </citation>
    <scope>NUCLEOTIDE SEQUENCE</scope>
    <source>
        <strain evidence="2">AT787</strain>
    </source>
</reference>
<sequence>MPVNANTYTGPVTCARDQETGGSIADRTPSYEAWPLKERHKLCSRLAICSPITRIRSAQYIDPGCVHSFPRRAFLPLLDAE</sequence>
<name>A0A9P3PUF0_LYOSH</name>
<proteinExistence type="predicted"/>
<organism evidence="2 3">
    <name type="scientific">Lyophyllum shimeji</name>
    <name type="common">Hon-shimeji</name>
    <name type="synonym">Tricholoma shimeji</name>
    <dbReference type="NCBI Taxonomy" id="47721"/>
    <lineage>
        <taxon>Eukaryota</taxon>
        <taxon>Fungi</taxon>
        <taxon>Dikarya</taxon>
        <taxon>Basidiomycota</taxon>
        <taxon>Agaricomycotina</taxon>
        <taxon>Agaricomycetes</taxon>
        <taxon>Agaricomycetidae</taxon>
        <taxon>Agaricales</taxon>
        <taxon>Tricholomatineae</taxon>
        <taxon>Lyophyllaceae</taxon>
        <taxon>Lyophyllum</taxon>
    </lineage>
</organism>
<evidence type="ECO:0000313" key="2">
    <source>
        <dbReference type="EMBL" id="GLB43110.1"/>
    </source>
</evidence>
<dbReference type="AlphaFoldDB" id="A0A9P3PUF0"/>
<feature type="compositionally biased region" description="Polar residues" evidence="1">
    <location>
        <begin position="1"/>
        <end position="10"/>
    </location>
</feature>
<keyword evidence="3" id="KW-1185">Reference proteome</keyword>
<evidence type="ECO:0000313" key="3">
    <source>
        <dbReference type="Proteomes" id="UP001063166"/>
    </source>
</evidence>
<evidence type="ECO:0000256" key="1">
    <source>
        <dbReference type="SAM" id="MobiDB-lite"/>
    </source>
</evidence>
<protein>
    <submittedName>
        <fullName evidence="2">Uncharacterized protein</fullName>
    </submittedName>
</protein>
<accession>A0A9P3PUF0</accession>
<dbReference type="Proteomes" id="UP001063166">
    <property type="component" value="Unassembled WGS sequence"/>
</dbReference>
<dbReference type="EMBL" id="BRPK01000013">
    <property type="protein sequence ID" value="GLB43110.1"/>
    <property type="molecule type" value="Genomic_DNA"/>
</dbReference>
<feature type="region of interest" description="Disordered" evidence="1">
    <location>
        <begin position="1"/>
        <end position="21"/>
    </location>
</feature>